<evidence type="ECO:0000256" key="9">
    <source>
        <dbReference type="ARBA" id="ARBA00023002"/>
    </source>
</evidence>
<accession>A0ABM6GD59</accession>
<dbReference type="InterPro" id="IPR013785">
    <property type="entry name" value="Aldolase_TIM"/>
</dbReference>
<name>A0ABM6GD59_9BACT</name>
<dbReference type="SUPFAM" id="SSF51395">
    <property type="entry name" value="FMN-linked oxidoreductases"/>
    <property type="match status" value="1"/>
</dbReference>
<evidence type="ECO:0000256" key="10">
    <source>
        <dbReference type="ARBA" id="ARBA00048205"/>
    </source>
</evidence>
<keyword evidence="15" id="KW-1185">Reference proteome</keyword>
<dbReference type="InterPro" id="IPR001269">
    <property type="entry name" value="DUS_fam"/>
</dbReference>
<keyword evidence="4 12" id="KW-0285">Flavoprotein</keyword>
<evidence type="ECO:0000256" key="2">
    <source>
        <dbReference type="ARBA" id="ARBA00002790"/>
    </source>
</evidence>
<dbReference type="Proteomes" id="UP000185490">
    <property type="component" value="Chromosome"/>
</dbReference>
<dbReference type="RefSeq" id="WP_012056604.1">
    <property type="nucleotide sequence ID" value="NZ_CP007389.1"/>
</dbReference>
<keyword evidence="3" id="KW-0820">tRNA-binding</keyword>
<evidence type="ECO:0000256" key="5">
    <source>
        <dbReference type="ARBA" id="ARBA00022643"/>
    </source>
</evidence>
<protein>
    <recommendedName>
        <fullName evidence="12">tRNA-dihydrouridine synthase</fullName>
        <ecNumber evidence="12">1.3.1.-</ecNumber>
    </recommendedName>
</protein>
<dbReference type="Pfam" id="PF01207">
    <property type="entry name" value="Dus"/>
    <property type="match status" value="1"/>
</dbReference>
<dbReference type="InterPro" id="IPR024036">
    <property type="entry name" value="tRNA-dHydroUridine_Synthase_C"/>
</dbReference>
<dbReference type="GO" id="GO:0016787">
    <property type="term" value="F:hydrolase activity"/>
    <property type="evidence" value="ECO:0007669"/>
    <property type="project" value="UniProtKB-KW"/>
</dbReference>
<dbReference type="PROSITE" id="PS01136">
    <property type="entry name" value="UPF0034"/>
    <property type="match status" value="1"/>
</dbReference>
<evidence type="ECO:0000256" key="11">
    <source>
        <dbReference type="ARBA" id="ARBA00048802"/>
    </source>
</evidence>
<evidence type="ECO:0000256" key="6">
    <source>
        <dbReference type="ARBA" id="ARBA00022694"/>
    </source>
</evidence>
<keyword evidence="14" id="KW-0378">Hydrolase</keyword>
<dbReference type="EC" id="1.3.1.-" evidence="12"/>
<evidence type="ECO:0000256" key="7">
    <source>
        <dbReference type="ARBA" id="ARBA00022857"/>
    </source>
</evidence>
<evidence type="ECO:0000313" key="15">
    <source>
        <dbReference type="Proteomes" id="UP000185490"/>
    </source>
</evidence>
<dbReference type="PIRSF" id="PIRSF006621">
    <property type="entry name" value="Dus"/>
    <property type="match status" value="1"/>
</dbReference>
<dbReference type="InterPro" id="IPR018517">
    <property type="entry name" value="tRNA_hU_synthase_CS"/>
</dbReference>
<dbReference type="PANTHER" id="PTHR45846:SF1">
    <property type="entry name" value="TRNA-DIHYDROURIDINE(47) SYNTHASE [NAD(P)(+)]-LIKE"/>
    <property type="match status" value="1"/>
</dbReference>
<evidence type="ECO:0000256" key="1">
    <source>
        <dbReference type="ARBA" id="ARBA00001917"/>
    </source>
</evidence>
<evidence type="ECO:0000313" key="14">
    <source>
        <dbReference type="EMBL" id="APT73431.1"/>
    </source>
</evidence>
<dbReference type="Gene3D" id="3.20.20.70">
    <property type="entry name" value="Aldolase class I"/>
    <property type="match status" value="1"/>
</dbReference>
<evidence type="ECO:0000256" key="4">
    <source>
        <dbReference type="ARBA" id="ARBA00022630"/>
    </source>
</evidence>
<dbReference type="EMBL" id="CP007389">
    <property type="protein sequence ID" value="APT73431.1"/>
    <property type="molecule type" value="Genomic_DNA"/>
</dbReference>
<dbReference type="CDD" id="cd02801">
    <property type="entry name" value="DUS_like_FMN"/>
    <property type="match status" value="1"/>
</dbReference>
<keyword evidence="8" id="KW-0694">RNA-binding</keyword>
<keyword evidence="7" id="KW-0521">NADP</keyword>
<gene>
    <name evidence="14" type="ORF">BW47_02035</name>
</gene>
<keyword evidence="5 12" id="KW-0288">FMN</keyword>
<proteinExistence type="inferred from homology"/>
<comment type="function">
    <text evidence="2 12">Catalyzes the synthesis of 5,6-dihydrouridine (D), a modified base found in the D-loop of most tRNAs, via the reduction of the C5-C6 double bond in target uridines.</text>
</comment>
<dbReference type="Gene3D" id="1.10.1200.80">
    <property type="entry name" value="Putative flavin oxidoreducatase, domain 2"/>
    <property type="match status" value="1"/>
</dbReference>
<sequence>MVIGKVGLAPMAGISNWSFRTLCFKFGAEFAYTEMISAESIVRNLKINEKYFPKDIEKKRVAVQIFGSEPYIMSQAASMVDGKGAWIDINAGCPVKKVIKKGAGSALLKDLKKLKKIIEGVKNNVKSKVSVKVRLGFDEDNFERIYDAAVEAGADMIAVHGRTAKQMYSGRAKWQIKNKGYIPLYINGDIYNSDNIKIAMELSGADGVLIARGAIGNPWIFSNITPSIFERKNVVLQHIDLLYLEVGDIREFRKFVAGYTKGLPGARQFRAKVMKIEEIDELKMAFEEYFLSISN</sequence>
<dbReference type="PANTHER" id="PTHR45846">
    <property type="entry name" value="TRNA-DIHYDROURIDINE(47) SYNTHASE [NAD(P)(+)]-LIKE"/>
    <property type="match status" value="1"/>
</dbReference>
<comment type="cofactor">
    <cofactor evidence="1 12">
        <name>FMN</name>
        <dbReference type="ChEBI" id="CHEBI:58210"/>
    </cofactor>
</comment>
<comment type="similarity">
    <text evidence="12">Belongs to the dus family.</text>
</comment>
<evidence type="ECO:0000256" key="3">
    <source>
        <dbReference type="ARBA" id="ARBA00022555"/>
    </source>
</evidence>
<comment type="catalytic activity">
    <reaction evidence="10">
        <text>a 5,6-dihydrouridine in tRNA + NADP(+) = a uridine in tRNA + NADPH + H(+)</text>
        <dbReference type="Rhea" id="RHEA:23624"/>
        <dbReference type="Rhea" id="RHEA-COMP:13339"/>
        <dbReference type="Rhea" id="RHEA-COMP:13887"/>
        <dbReference type="ChEBI" id="CHEBI:15378"/>
        <dbReference type="ChEBI" id="CHEBI:57783"/>
        <dbReference type="ChEBI" id="CHEBI:58349"/>
        <dbReference type="ChEBI" id="CHEBI:65315"/>
        <dbReference type="ChEBI" id="CHEBI:74443"/>
    </reaction>
</comment>
<keyword evidence="9 12" id="KW-0560">Oxidoreductase</keyword>
<dbReference type="InterPro" id="IPR035587">
    <property type="entry name" value="DUS-like_FMN-bd"/>
</dbReference>
<evidence type="ECO:0000256" key="12">
    <source>
        <dbReference type="PIRNR" id="PIRNR006621"/>
    </source>
</evidence>
<reference evidence="14 15" key="1">
    <citation type="submission" date="2014-02" db="EMBL/GenBank/DDBJ databases">
        <title>Diversity of Thermotogales isolates from hydrothermal vents.</title>
        <authorList>
            <person name="Haverkamp T.H.A."/>
            <person name="Lossouarn J."/>
            <person name="Geslin C."/>
            <person name="Nesbo C.L."/>
        </authorList>
    </citation>
    <scope>NUCLEOTIDE SEQUENCE [LARGE SCALE GENOMIC DNA]</scope>
    <source>
        <strain evidence="14 15">431</strain>
    </source>
</reference>
<organism evidence="14 15">
    <name type="scientific">Thermosipho melanesiensis</name>
    <dbReference type="NCBI Taxonomy" id="46541"/>
    <lineage>
        <taxon>Bacteria</taxon>
        <taxon>Thermotogati</taxon>
        <taxon>Thermotogota</taxon>
        <taxon>Thermotogae</taxon>
        <taxon>Thermotogales</taxon>
        <taxon>Fervidobacteriaceae</taxon>
        <taxon>Thermosipho</taxon>
    </lineage>
</organism>
<comment type="catalytic activity">
    <reaction evidence="11">
        <text>a 5,6-dihydrouridine in tRNA + NAD(+) = a uridine in tRNA + NADH + H(+)</text>
        <dbReference type="Rhea" id="RHEA:54452"/>
        <dbReference type="Rhea" id="RHEA-COMP:13339"/>
        <dbReference type="Rhea" id="RHEA-COMP:13887"/>
        <dbReference type="ChEBI" id="CHEBI:15378"/>
        <dbReference type="ChEBI" id="CHEBI:57540"/>
        <dbReference type="ChEBI" id="CHEBI:57945"/>
        <dbReference type="ChEBI" id="CHEBI:65315"/>
        <dbReference type="ChEBI" id="CHEBI:74443"/>
    </reaction>
</comment>
<keyword evidence="6 12" id="KW-0819">tRNA processing</keyword>
<evidence type="ECO:0000259" key="13">
    <source>
        <dbReference type="Pfam" id="PF01207"/>
    </source>
</evidence>
<feature type="domain" description="DUS-like FMN-binding" evidence="13">
    <location>
        <begin position="8"/>
        <end position="287"/>
    </location>
</feature>
<evidence type="ECO:0000256" key="8">
    <source>
        <dbReference type="ARBA" id="ARBA00022884"/>
    </source>
</evidence>